<organism evidence="1 2">
    <name type="scientific">Heliobacterium modesticaldum (strain ATCC 51547 / Ice1)</name>
    <dbReference type="NCBI Taxonomy" id="498761"/>
    <lineage>
        <taxon>Bacteria</taxon>
        <taxon>Bacillati</taxon>
        <taxon>Bacillota</taxon>
        <taxon>Clostridia</taxon>
        <taxon>Eubacteriales</taxon>
        <taxon>Heliobacteriaceae</taxon>
        <taxon>Heliomicrobium</taxon>
    </lineage>
</organism>
<reference evidence="1 2" key="1">
    <citation type="journal article" date="2008" name="J. Bacteriol.">
        <title>The genome of Heliobacterium modesticaldum, a phototrophic representative of the Firmicutes containing the simplest photosynthetic apparatus.</title>
        <authorList>
            <person name="Sattley W.M."/>
            <person name="Madigan M.T."/>
            <person name="Swingley W.D."/>
            <person name="Cheung P.C."/>
            <person name="Clocksin K.M."/>
            <person name="Conrad A.L."/>
            <person name="Dejesa L.C."/>
            <person name="Honchak B.M."/>
            <person name="Jung D.O."/>
            <person name="Karbach L.E."/>
            <person name="Kurdoglu A."/>
            <person name="Lahiri S."/>
            <person name="Mastrian S.D."/>
            <person name="Page L.E."/>
            <person name="Taylor H.L."/>
            <person name="Wang Z.T."/>
            <person name="Raymond J."/>
            <person name="Chen M."/>
            <person name="Blankenship R.E."/>
            <person name="Touchman J.W."/>
        </authorList>
    </citation>
    <scope>NUCLEOTIDE SEQUENCE [LARGE SCALE GENOMIC DNA]</scope>
    <source>
        <strain evidence="2">ATCC 51547 / Ice1</strain>
    </source>
</reference>
<proteinExistence type="predicted"/>
<evidence type="ECO:0000313" key="2">
    <source>
        <dbReference type="Proteomes" id="UP000008550"/>
    </source>
</evidence>
<accession>B0THW8</accession>
<name>B0THW8_HELMI</name>
<dbReference type="Proteomes" id="UP000008550">
    <property type="component" value="Chromosome"/>
</dbReference>
<dbReference type="HOGENOM" id="CLU_3290615_0_0_9"/>
<dbReference type="KEGG" id="hmo:HM1_0016"/>
<dbReference type="AlphaFoldDB" id="B0THW8"/>
<dbReference type="EMBL" id="CP000930">
    <property type="protein sequence ID" value="ABZ82641.1"/>
    <property type="molecule type" value="Genomic_DNA"/>
</dbReference>
<gene>
    <name evidence="1" type="ORF">HM1_0016</name>
</gene>
<keyword evidence="2" id="KW-1185">Reference proteome</keyword>
<evidence type="ECO:0000313" key="1">
    <source>
        <dbReference type="EMBL" id="ABZ82641.1"/>
    </source>
</evidence>
<sequence>MPSEKKLRRTINSRGSKMATKIFLNQKNTDKINNTGNRNN</sequence>
<protein>
    <submittedName>
        <fullName evidence="1">Uncharacterized protein</fullName>
    </submittedName>
</protein>